<evidence type="ECO:0000256" key="1">
    <source>
        <dbReference type="SAM" id="MobiDB-lite"/>
    </source>
</evidence>
<organism evidence="2 3">
    <name type="scientific">Eumeta variegata</name>
    <name type="common">Bagworm moth</name>
    <name type="synonym">Eumeta japonica</name>
    <dbReference type="NCBI Taxonomy" id="151549"/>
    <lineage>
        <taxon>Eukaryota</taxon>
        <taxon>Metazoa</taxon>
        <taxon>Ecdysozoa</taxon>
        <taxon>Arthropoda</taxon>
        <taxon>Hexapoda</taxon>
        <taxon>Insecta</taxon>
        <taxon>Pterygota</taxon>
        <taxon>Neoptera</taxon>
        <taxon>Endopterygota</taxon>
        <taxon>Lepidoptera</taxon>
        <taxon>Glossata</taxon>
        <taxon>Ditrysia</taxon>
        <taxon>Tineoidea</taxon>
        <taxon>Psychidae</taxon>
        <taxon>Oiketicinae</taxon>
        <taxon>Eumeta</taxon>
    </lineage>
</organism>
<comment type="caution">
    <text evidence="2">The sequence shown here is derived from an EMBL/GenBank/DDBJ whole genome shotgun (WGS) entry which is preliminary data.</text>
</comment>
<evidence type="ECO:0000313" key="2">
    <source>
        <dbReference type="EMBL" id="GBP76855.1"/>
    </source>
</evidence>
<gene>
    <name evidence="2" type="ORF">EVAR_87242_1</name>
</gene>
<feature type="region of interest" description="Disordered" evidence="1">
    <location>
        <begin position="78"/>
        <end position="136"/>
    </location>
</feature>
<feature type="compositionally biased region" description="Basic and acidic residues" evidence="1">
    <location>
        <begin position="114"/>
        <end position="124"/>
    </location>
</feature>
<proteinExistence type="predicted"/>
<dbReference type="EMBL" id="BGZK01001307">
    <property type="protein sequence ID" value="GBP76855.1"/>
    <property type="molecule type" value="Genomic_DNA"/>
</dbReference>
<accession>A0A4C1YR92</accession>
<dbReference type="AlphaFoldDB" id="A0A4C1YR92"/>
<name>A0A4C1YR92_EUMVA</name>
<protein>
    <submittedName>
        <fullName evidence="2">Uncharacterized protein</fullName>
    </submittedName>
</protein>
<keyword evidence="3" id="KW-1185">Reference proteome</keyword>
<reference evidence="2 3" key="1">
    <citation type="journal article" date="2019" name="Commun. Biol.">
        <title>The bagworm genome reveals a unique fibroin gene that provides high tensile strength.</title>
        <authorList>
            <person name="Kono N."/>
            <person name="Nakamura H."/>
            <person name="Ohtoshi R."/>
            <person name="Tomita M."/>
            <person name="Numata K."/>
            <person name="Arakawa K."/>
        </authorList>
    </citation>
    <scope>NUCLEOTIDE SEQUENCE [LARGE SCALE GENOMIC DNA]</scope>
</reference>
<dbReference type="Proteomes" id="UP000299102">
    <property type="component" value="Unassembled WGS sequence"/>
</dbReference>
<sequence length="136" mass="15129">MPILVSCSMSLTVLRSVLPLLIQLSFRIIHYMDYMSYNFILVEYYFRSTLGSTGHALFANADAATTVVFMQAAVPRGGRRRAGRGRGNGPIPYSARRSRNFAPNNEYNKPVSLGERRAGPRRADCGGAPARDPIRY</sequence>
<evidence type="ECO:0000313" key="3">
    <source>
        <dbReference type="Proteomes" id="UP000299102"/>
    </source>
</evidence>